<comment type="caution">
    <text evidence="3">The sequence shown here is derived from an EMBL/GenBank/DDBJ whole genome shotgun (WGS) entry which is preliminary data.</text>
</comment>
<dbReference type="Pfam" id="PF24750">
    <property type="entry name" value="b-prop_At3g26010-like"/>
    <property type="match status" value="1"/>
</dbReference>
<dbReference type="SMART" id="SM00256">
    <property type="entry name" value="FBOX"/>
    <property type="match status" value="1"/>
</dbReference>
<dbReference type="InterPro" id="IPR001810">
    <property type="entry name" value="F-box_dom"/>
</dbReference>
<reference evidence="3" key="1">
    <citation type="submission" date="2019-12" db="EMBL/GenBank/DDBJ databases">
        <title>Genome sequencing and annotation of Brassica cretica.</title>
        <authorList>
            <person name="Studholme D.J."/>
            <person name="Sarris P.F."/>
        </authorList>
    </citation>
    <scope>NUCLEOTIDE SEQUENCE</scope>
    <source>
        <strain evidence="3">PFS-001/15</strain>
        <tissue evidence="3">Leaf</tissue>
    </source>
</reference>
<dbReference type="Pfam" id="PF00646">
    <property type="entry name" value="F-box"/>
    <property type="match status" value="1"/>
</dbReference>
<keyword evidence="1" id="KW-0812">Transmembrane</keyword>
<sequence>METLTSTIHLPEAILAEILARLPLRSISRFKSVSKTWKSTLESVYFRRLFVSLHKNSSPGWSLISCEGKELIGFHGCKTWDLPKSLASYVPLSLQYCTASSNGLVLLERHRPDDYSCYVGNLVLQQWVKIRPTDVNSCVIGLVTRVEKDGVWTSKIVHCSTLVSTLVVKTLNGTVYFNRRLEPNVLVSHDFYSESDQCRVVPFPEPLNHNNCNDVLTTSGGFVMYISRILAQKGENIFKIWRLNNDESWQLLWEMPITAYYFYPWQCIRLIVILFFYGVILAVVWGDTWRPRWLMQSVLPWWMELVPCLPLEMIDTFFISDKKEEQR</sequence>
<dbReference type="AlphaFoldDB" id="A0A8S9MIQ8"/>
<gene>
    <name evidence="3" type="ORF">F2Q68_00038684</name>
</gene>
<dbReference type="InterPro" id="IPR050796">
    <property type="entry name" value="SCF_F-box_component"/>
</dbReference>
<dbReference type="EMBL" id="QGKW02000007">
    <property type="protein sequence ID" value="KAF2618862.1"/>
    <property type="molecule type" value="Genomic_DNA"/>
</dbReference>
<keyword evidence="1" id="KW-0472">Membrane</keyword>
<protein>
    <recommendedName>
        <fullName evidence="2">F-box domain-containing protein</fullName>
    </recommendedName>
</protein>
<dbReference type="PROSITE" id="PS50181">
    <property type="entry name" value="FBOX"/>
    <property type="match status" value="1"/>
</dbReference>
<feature type="domain" description="F-box" evidence="2">
    <location>
        <begin position="4"/>
        <end position="53"/>
    </location>
</feature>
<dbReference type="CDD" id="cd22157">
    <property type="entry name" value="F-box_AtFBW1-like"/>
    <property type="match status" value="1"/>
</dbReference>
<dbReference type="InterPro" id="IPR056592">
    <property type="entry name" value="Beta-prop_At3g26010-like"/>
</dbReference>
<evidence type="ECO:0000313" key="3">
    <source>
        <dbReference type="EMBL" id="KAF2618862.1"/>
    </source>
</evidence>
<evidence type="ECO:0000313" key="4">
    <source>
        <dbReference type="Proteomes" id="UP000712281"/>
    </source>
</evidence>
<organism evidence="3 4">
    <name type="scientific">Brassica cretica</name>
    <name type="common">Mustard</name>
    <dbReference type="NCBI Taxonomy" id="69181"/>
    <lineage>
        <taxon>Eukaryota</taxon>
        <taxon>Viridiplantae</taxon>
        <taxon>Streptophyta</taxon>
        <taxon>Embryophyta</taxon>
        <taxon>Tracheophyta</taxon>
        <taxon>Spermatophyta</taxon>
        <taxon>Magnoliopsida</taxon>
        <taxon>eudicotyledons</taxon>
        <taxon>Gunneridae</taxon>
        <taxon>Pentapetalae</taxon>
        <taxon>rosids</taxon>
        <taxon>malvids</taxon>
        <taxon>Brassicales</taxon>
        <taxon>Brassicaceae</taxon>
        <taxon>Brassiceae</taxon>
        <taxon>Brassica</taxon>
    </lineage>
</organism>
<dbReference type="PANTHER" id="PTHR31672">
    <property type="entry name" value="BNACNNG10540D PROTEIN"/>
    <property type="match status" value="1"/>
</dbReference>
<dbReference type="Gene3D" id="1.20.1280.50">
    <property type="match status" value="1"/>
</dbReference>
<name>A0A8S9MIQ8_BRACR</name>
<proteinExistence type="predicted"/>
<dbReference type="Proteomes" id="UP000712281">
    <property type="component" value="Unassembled WGS sequence"/>
</dbReference>
<evidence type="ECO:0000256" key="1">
    <source>
        <dbReference type="SAM" id="Phobius"/>
    </source>
</evidence>
<dbReference type="InterPro" id="IPR036047">
    <property type="entry name" value="F-box-like_dom_sf"/>
</dbReference>
<feature type="transmembrane region" description="Helical" evidence="1">
    <location>
        <begin position="267"/>
        <end position="286"/>
    </location>
</feature>
<evidence type="ECO:0000259" key="2">
    <source>
        <dbReference type="PROSITE" id="PS50181"/>
    </source>
</evidence>
<keyword evidence="1" id="KW-1133">Transmembrane helix</keyword>
<accession>A0A8S9MIQ8</accession>
<dbReference type="SUPFAM" id="SSF81383">
    <property type="entry name" value="F-box domain"/>
    <property type="match status" value="1"/>
</dbReference>